<organism evidence="5 6">
    <name type="scientific">Rhodococcus rhodnii LMG 5362</name>
    <dbReference type="NCBI Taxonomy" id="1273125"/>
    <lineage>
        <taxon>Bacteria</taxon>
        <taxon>Bacillati</taxon>
        <taxon>Actinomycetota</taxon>
        <taxon>Actinomycetes</taxon>
        <taxon>Mycobacteriales</taxon>
        <taxon>Nocardiaceae</taxon>
        <taxon>Rhodococcus</taxon>
    </lineage>
</organism>
<proteinExistence type="inferred from homology"/>
<dbReference type="EMBL" id="APMY01000098">
    <property type="protein sequence ID" value="EOM75278.1"/>
    <property type="molecule type" value="Genomic_DNA"/>
</dbReference>
<dbReference type="Gene3D" id="3.40.309.10">
    <property type="entry name" value="Aldehyde Dehydrogenase, Chain A, domain 2"/>
    <property type="match status" value="1"/>
</dbReference>
<accession>R7WJ55</accession>
<dbReference type="PROSITE" id="PS00070">
    <property type="entry name" value="ALDEHYDE_DEHYDR_CYS"/>
    <property type="match status" value="1"/>
</dbReference>
<feature type="active site" evidence="2">
    <location>
        <position position="26"/>
    </location>
</feature>
<dbReference type="InterPro" id="IPR016162">
    <property type="entry name" value="Ald_DH_N"/>
</dbReference>
<dbReference type="InterPro" id="IPR029510">
    <property type="entry name" value="Ald_DH_CS_GLU"/>
</dbReference>
<evidence type="ECO:0000256" key="1">
    <source>
        <dbReference type="ARBA" id="ARBA00023002"/>
    </source>
</evidence>
<keyword evidence="1 3" id="KW-0560">Oxidoreductase</keyword>
<dbReference type="AlphaFoldDB" id="R7WJ55"/>
<dbReference type="PATRIC" id="fig|1273125.3.peg.3251"/>
<dbReference type="SUPFAM" id="SSF53720">
    <property type="entry name" value="ALDH-like"/>
    <property type="match status" value="1"/>
</dbReference>
<sequence length="261" mass="27842">MTFTGSTGVGHAIHRQVGPHRRVQLEMGGKNPTVVLRDADIEMAAATVVKGAFGLSGQACTGTSRLIVVDEIHDDLVSAVLTRIEGIVVGDGRDPGVTMGPLASAAQLRKYHEYVASGVAEGAVLRTATSDFDGRGGYFARPAVFTETTPDMRIVREEIFGPVLAVQRARDHVQAIELANATAFGMSAAVVTRDLQRAMEFAAESRTGLVKINQPTTGMAMNAPFGGYKASSTQTFKEQAGPSMMQFYQSEKTVYLTTPDD</sequence>
<dbReference type="Gene3D" id="3.40.605.10">
    <property type="entry name" value="Aldehyde Dehydrogenase, Chain A, domain 1"/>
    <property type="match status" value="1"/>
</dbReference>
<dbReference type="InterPro" id="IPR015590">
    <property type="entry name" value="Aldehyde_DH_dom"/>
</dbReference>
<dbReference type="Proteomes" id="UP000013525">
    <property type="component" value="Unassembled WGS sequence"/>
</dbReference>
<evidence type="ECO:0000256" key="3">
    <source>
        <dbReference type="RuleBase" id="RU003345"/>
    </source>
</evidence>
<comment type="caution">
    <text evidence="5">The sequence shown here is derived from an EMBL/GenBank/DDBJ whole genome shotgun (WGS) entry which is preliminary data.</text>
</comment>
<keyword evidence="6" id="KW-1185">Reference proteome</keyword>
<dbReference type="PROSITE" id="PS00687">
    <property type="entry name" value="ALDEHYDE_DEHYDR_GLU"/>
    <property type="match status" value="1"/>
</dbReference>
<dbReference type="Pfam" id="PF00171">
    <property type="entry name" value="Aldedh"/>
    <property type="match status" value="1"/>
</dbReference>
<dbReference type="GO" id="GO:0016620">
    <property type="term" value="F:oxidoreductase activity, acting on the aldehyde or oxo group of donors, NAD or NADP as acceptor"/>
    <property type="evidence" value="ECO:0007669"/>
    <property type="project" value="InterPro"/>
</dbReference>
<evidence type="ECO:0000259" key="4">
    <source>
        <dbReference type="Pfam" id="PF00171"/>
    </source>
</evidence>
<dbReference type="InterPro" id="IPR016163">
    <property type="entry name" value="Ald_DH_C"/>
</dbReference>
<gene>
    <name evidence="5" type="ORF">Rrhod_3413</name>
</gene>
<dbReference type="InterPro" id="IPR016161">
    <property type="entry name" value="Ald_DH/histidinol_DH"/>
</dbReference>
<feature type="domain" description="Aldehyde dehydrogenase" evidence="4">
    <location>
        <begin position="2"/>
        <end position="254"/>
    </location>
</feature>
<evidence type="ECO:0000313" key="5">
    <source>
        <dbReference type="EMBL" id="EOM75278.1"/>
    </source>
</evidence>
<name>R7WJ55_9NOCA</name>
<dbReference type="eggNOG" id="COG1012">
    <property type="taxonomic scope" value="Bacteria"/>
</dbReference>
<protein>
    <submittedName>
        <fullName evidence="5">Aldehyde dehydrogenase (NAD+)</fullName>
    </submittedName>
</protein>
<dbReference type="InterPro" id="IPR016160">
    <property type="entry name" value="Ald_DH_CS_CYS"/>
</dbReference>
<evidence type="ECO:0000313" key="6">
    <source>
        <dbReference type="Proteomes" id="UP000013525"/>
    </source>
</evidence>
<comment type="similarity">
    <text evidence="3">Belongs to the aldehyde dehydrogenase family.</text>
</comment>
<reference evidence="5 6" key="1">
    <citation type="journal article" date="2013" name="Genome Announc.">
        <title>Draft Genome Sequence of Rhodococcus rhodnii Strain LMG5362, a Symbiont of Rhodnius prolixus (Hemiptera, Reduviidae, Triatominae), the Principle Vector of Trypanosoma cruzi.</title>
        <authorList>
            <person name="Pachebat J.A."/>
            <person name="van Keulen G."/>
            <person name="Whitten M.M."/>
            <person name="Girdwood S."/>
            <person name="Del Sol R."/>
            <person name="Dyson P.J."/>
            <person name="Facey P.D."/>
        </authorList>
    </citation>
    <scope>NUCLEOTIDE SEQUENCE [LARGE SCALE GENOMIC DNA]</scope>
    <source>
        <strain evidence="5 6">LMG 5362</strain>
    </source>
</reference>
<evidence type="ECO:0000256" key="2">
    <source>
        <dbReference type="PROSITE-ProRule" id="PRU10007"/>
    </source>
</evidence>
<dbReference type="PANTHER" id="PTHR11699">
    <property type="entry name" value="ALDEHYDE DEHYDROGENASE-RELATED"/>
    <property type="match status" value="1"/>
</dbReference>